<dbReference type="Pfam" id="PF23551">
    <property type="entry name" value="Zn_ribbon_20"/>
    <property type="match status" value="1"/>
</dbReference>
<evidence type="ECO:0000259" key="2">
    <source>
        <dbReference type="Pfam" id="PF11926"/>
    </source>
</evidence>
<feature type="region of interest" description="Disordered" evidence="1">
    <location>
        <begin position="39"/>
        <end position="68"/>
    </location>
</feature>
<reference evidence="4" key="2">
    <citation type="submission" date="2023-06" db="EMBL/GenBank/DDBJ databases">
        <authorList>
            <person name="Swenson N.G."/>
            <person name="Wegrzyn J.L."/>
            <person name="Mcevoy S.L."/>
        </authorList>
    </citation>
    <scope>NUCLEOTIDE SEQUENCE</scope>
    <source>
        <strain evidence="4">NS2018</strain>
        <tissue evidence="4">Leaf</tissue>
    </source>
</reference>
<comment type="caution">
    <text evidence="4">The sequence shown here is derived from an EMBL/GenBank/DDBJ whole genome shotgun (WGS) entry which is preliminary data.</text>
</comment>
<evidence type="ECO:0000313" key="4">
    <source>
        <dbReference type="EMBL" id="KAK0602653.1"/>
    </source>
</evidence>
<sequence>MYDGDVEFVLINAECTPEIFVEVVERPVAALETPGKAIPMHRSSFSKDAEDTAGGENGKEGVGKPKPDAEKTTFWTCCSSCGIKYQYHRTHVNKVLRCQSCQQSFTAYDLGSREISSAHPWNRSLNQNGVPNPVFQNGFLNPGPSKVPSQSNHGISSAMAQEKVDGRMKGMEGVRMHKPDVENEKEGVGKPKPDEGKPSECGTSRNADKKRKIMSEGESSGSYEAGNGDEDEDVDLAAQNFGLITGHPTRRYSGQKQNVPYCERKSEDSDFVIPLKWSNGSKLSTASEEEVKELDLELIKYPDPDFSDFDKDRAESCFAVNQVWATYDIFDAMPRCYARIKKVFSPGFKLQITWLEPDPDDDGENDWCDAELPVACGKFTNGISEGNEDLLIFSHQVSFIRDAGRNSILIYPKRGETWALFRDWDIKWSDNPEEHQPPYQYEFVEVLTDFTANVGIVVAYLGKVKGFVGVFQRIAKKGVLSFHIAPGELYRFSHRIPSFRMTGKERDGVPEGSFVLDPASLPRDKPSDVGDHKMENRKVDTEPRDSCPRSSQVNVKSKMDSLMKNESDPNRENSERKNHNKV</sequence>
<dbReference type="Proteomes" id="UP001168877">
    <property type="component" value="Unassembled WGS sequence"/>
</dbReference>
<dbReference type="PANTHER" id="PTHR45089:SF42">
    <property type="entry name" value="J DOMAIN-CONTAINING PROTEIN"/>
    <property type="match status" value="1"/>
</dbReference>
<feature type="region of interest" description="Disordered" evidence="1">
    <location>
        <begin position="173"/>
        <end position="230"/>
    </location>
</feature>
<gene>
    <name evidence="4" type="ORF">LWI29_035715</name>
</gene>
<proteinExistence type="predicted"/>
<feature type="compositionally biased region" description="Basic and acidic residues" evidence="1">
    <location>
        <begin position="57"/>
        <end position="68"/>
    </location>
</feature>
<reference evidence="4" key="1">
    <citation type="journal article" date="2022" name="Plant J.">
        <title>Strategies of tolerance reflected in two North American maple genomes.</title>
        <authorList>
            <person name="McEvoy S.L."/>
            <person name="Sezen U.U."/>
            <person name="Trouern-Trend A."/>
            <person name="McMahon S.M."/>
            <person name="Schaberg P.G."/>
            <person name="Yang J."/>
            <person name="Wegrzyn J.L."/>
            <person name="Swenson N.G."/>
        </authorList>
    </citation>
    <scope>NUCLEOTIDE SEQUENCE</scope>
    <source>
        <strain evidence="4">NS2018</strain>
    </source>
</reference>
<dbReference type="AlphaFoldDB" id="A0AA39W523"/>
<feature type="compositionally biased region" description="Low complexity" evidence="1">
    <location>
        <begin position="216"/>
        <end position="226"/>
    </location>
</feature>
<feature type="compositionally biased region" description="Basic and acidic residues" evidence="1">
    <location>
        <begin position="522"/>
        <end position="547"/>
    </location>
</feature>
<accession>A0AA39W523</accession>
<organism evidence="4 5">
    <name type="scientific">Acer saccharum</name>
    <name type="common">Sugar maple</name>
    <dbReference type="NCBI Taxonomy" id="4024"/>
    <lineage>
        <taxon>Eukaryota</taxon>
        <taxon>Viridiplantae</taxon>
        <taxon>Streptophyta</taxon>
        <taxon>Embryophyta</taxon>
        <taxon>Tracheophyta</taxon>
        <taxon>Spermatophyta</taxon>
        <taxon>Magnoliopsida</taxon>
        <taxon>eudicotyledons</taxon>
        <taxon>Gunneridae</taxon>
        <taxon>Pentapetalae</taxon>
        <taxon>rosids</taxon>
        <taxon>malvids</taxon>
        <taxon>Sapindales</taxon>
        <taxon>Sapindaceae</taxon>
        <taxon>Hippocastanoideae</taxon>
        <taxon>Acereae</taxon>
        <taxon>Acer</taxon>
    </lineage>
</organism>
<protein>
    <recommendedName>
        <fullName evidence="6">DUF3444 domain-containing protein</fullName>
    </recommendedName>
</protein>
<evidence type="ECO:0000256" key="1">
    <source>
        <dbReference type="SAM" id="MobiDB-lite"/>
    </source>
</evidence>
<evidence type="ECO:0008006" key="6">
    <source>
        <dbReference type="Google" id="ProtNLM"/>
    </source>
</evidence>
<name>A0AA39W523_ACESA</name>
<dbReference type="EMBL" id="JAUESC010000003">
    <property type="protein sequence ID" value="KAK0602653.1"/>
    <property type="molecule type" value="Genomic_DNA"/>
</dbReference>
<feature type="domain" description="DUF3444" evidence="2">
    <location>
        <begin position="298"/>
        <end position="505"/>
    </location>
</feature>
<feature type="domain" description="Zinc beta-ribbon" evidence="3">
    <location>
        <begin position="74"/>
        <end position="107"/>
    </location>
</feature>
<evidence type="ECO:0000313" key="5">
    <source>
        <dbReference type="Proteomes" id="UP001168877"/>
    </source>
</evidence>
<dbReference type="InterPro" id="IPR056988">
    <property type="entry name" value="Zn_ribbon_pln"/>
</dbReference>
<feature type="region of interest" description="Disordered" evidence="1">
    <location>
        <begin position="502"/>
        <end position="582"/>
    </location>
</feature>
<dbReference type="PANTHER" id="PTHR45089">
    <property type="entry name" value="DNAJ HEAT SHOCK AMINO-TERMINAL DOMAIN PROTEIN-RELATED"/>
    <property type="match status" value="1"/>
</dbReference>
<dbReference type="Pfam" id="PF11926">
    <property type="entry name" value="DUF3444"/>
    <property type="match status" value="1"/>
</dbReference>
<dbReference type="InterPro" id="IPR024593">
    <property type="entry name" value="DUF3444"/>
</dbReference>
<feature type="compositionally biased region" description="Basic and acidic residues" evidence="1">
    <location>
        <begin position="173"/>
        <end position="198"/>
    </location>
</feature>
<feature type="compositionally biased region" description="Basic and acidic residues" evidence="1">
    <location>
        <begin position="557"/>
        <end position="582"/>
    </location>
</feature>
<evidence type="ECO:0000259" key="3">
    <source>
        <dbReference type="Pfam" id="PF23551"/>
    </source>
</evidence>
<keyword evidence="5" id="KW-1185">Reference proteome</keyword>